<feature type="compositionally biased region" description="Basic residues" evidence="1">
    <location>
        <begin position="43"/>
        <end position="53"/>
    </location>
</feature>
<reference evidence="3 4" key="1">
    <citation type="submission" date="2019-01" db="EMBL/GenBank/DDBJ databases">
        <title>Coherence of Microcystis species and biogeography revealed through population genomics.</title>
        <authorList>
            <person name="Perez-Carrascal O.M."/>
            <person name="Terrat Y."/>
            <person name="Giani A."/>
            <person name="Fortin N."/>
            <person name="Tromas N."/>
            <person name="Shapiro B.J."/>
        </authorList>
    </citation>
    <scope>NUCLEOTIDE SEQUENCE [LARGE SCALE GENOMIC DNA]</scope>
    <source>
        <strain evidence="3">Mn_MB_F_20050700_S1D</strain>
    </source>
</reference>
<feature type="domain" description="Transposase IS204/IS1001/IS1096/IS1165 DDE" evidence="2">
    <location>
        <begin position="2"/>
        <end position="48"/>
    </location>
</feature>
<name>A0A552IFP8_9CHRO</name>
<organism evidence="3 4">
    <name type="scientific">Microcystis novacekii Mn_MB_F_20050700_S1D</name>
    <dbReference type="NCBI Taxonomy" id="2486266"/>
    <lineage>
        <taxon>Bacteria</taxon>
        <taxon>Bacillati</taxon>
        <taxon>Cyanobacteriota</taxon>
        <taxon>Cyanophyceae</taxon>
        <taxon>Oscillatoriophycideae</taxon>
        <taxon>Chroococcales</taxon>
        <taxon>Microcystaceae</taxon>
        <taxon>Microcystis</taxon>
    </lineage>
</organism>
<sequence length="68" mass="8010">MNKILPYLDIVADIFYVIKPINSKLDTQRKAENKKAKLENKKTKSKAKKKREKVKNIFKSSKYTPLKK</sequence>
<dbReference type="Pfam" id="PF01610">
    <property type="entry name" value="DDE_Tnp_ISL3"/>
    <property type="match status" value="1"/>
</dbReference>
<dbReference type="AlphaFoldDB" id="A0A552IFP8"/>
<feature type="compositionally biased region" description="Basic and acidic residues" evidence="1">
    <location>
        <begin position="28"/>
        <end position="42"/>
    </location>
</feature>
<dbReference type="Proteomes" id="UP000319191">
    <property type="component" value="Unassembled WGS sequence"/>
</dbReference>
<accession>A0A552IFP8</accession>
<comment type="caution">
    <text evidence="3">The sequence shown here is derived from an EMBL/GenBank/DDBJ whole genome shotgun (WGS) entry which is preliminary data.</text>
</comment>
<gene>
    <name evidence="3" type="ORF">EWV54_21990</name>
</gene>
<dbReference type="EMBL" id="SFAV01000313">
    <property type="protein sequence ID" value="TRU82288.1"/>
    <property type="molecule type" value="Genomic_DNA"/>
</dbReference>
<evidence type="ECO:0000313" key="4">
    <source>
        <dbReference type="Proteomes" id="UP000319191"/>
    </source>
</evidence>
<evidence type="ECO:0000256" key="1">
    <source>
        <dbReference type="SAM" id="MobiDB-lite"/>
    </source>
</evidence>
<protein>
    <recommendedName>
        <fullName evidence="2">Transposase IS204/IS1001/IS1096/IS1165 DDE domain-containing protein</fullName>
    </recommendedName>
</protein>
<evidence type="ECO:0000259" key="2">
    <source>
        <dbReference type="Pfam" id="PF01610"/>
    </source>
</evidence>
<feature type="region of interest" description="Disordered" evidence="1">
    <location>
        <begin position="28"/>
        <end position="54"/>
    </location>
</feature>
<dbReference type="InterPro" id="IPR002560">
    <property type="entry name" value="Transposase_DDE"/>
</dbReference>
<evidence type="ECO:0000313" key="3">
    <source>
        <dbReference type="EMBL" id="TRU82288.1"/>
    </source>
</evidence>
<proteinExistence type="predicted"/>